<sequence length="155" mass="17817">MLKDFESFLPNQDPKSLEKFPFFWISQVNGKYAQLIDKSLKKIGLDNTKRKIILSLNALNEANITEISNLSTIKLTTATKAIYRLVDEDIVTIFSSPFDERISMVKLTDKGYDLVEQINQINKITLAGILNSFEEEELLQLNTQLKKIFDLMPTR</sequence>
<dbReference type="RefSeq" id="WP_004890253.1">
    <property type="nucleotide sequence ID" value="NZ_KB849574.1"/>
</dbReference>
<proteinExistence type="predicted"/>
<dbReference type="InterPro" id="IPR036390">
    <property type="entry name" value="WH_DNA-bd_sf"/>
</dbReference>
<dbReference type="PANTHER" id="PTHR42756">
    <property type="entry name" value="TRANSCRIPTIONAL REGULATOR, MARR"/>
    <property type="match status" value="1"/>
</dbReference>
<comment type="caution">
    <text evidence="5">The sequence shown here is derived from an EMBL/GenBank/DDBJ whole genome shotgun (WGS) entry which is preliminary data.</text>
</comment>
<reference evidence="5 6" key="1">
    <citation type="submission" date="2013-02" db="EMBL/GenBank/DDBJ databases">
        <title>The Genome Sequence of Acinetobacter schindleri CIP 107287.</title>
        <authorList>
            <consortium name="The Broad Institute Genome Sequencing Platform"/>
            <consortium name="The Broad Institute Genome Sequencing Center for Infectious Disease"/>
            <person name="Cerqueira G."/>
            <person name="Feldgarden M."/>
            <person name="Courvalin P."/>
            <person name="Perichon B."/>
            <person name="Grillot-Courvalin C."/>
            <person name="Clermont D."/>
            <person name="Rocha E."/>
            <person name="Yoon E.-J."/>
            <person name="Nemec A."/>
            <person name="Walker B."/>
            <person name="Young S.K."/>
            <person name="Zeng Q."/>
            <person name="Gargeya S."/>
            <person name="Fitzgerald M."/>
            <person name="Haas B."/>
            <person name="Abouelleil A."/>
            <person name="Alvarado L."/>
            <person name="Arachchi H.M."/>
            <person name="Berlin A.M."/>
            <person name="Chapman S.B."/>
            <person name="Dewar J."/>
            <person name="Goldberg J."/>
            <person name="Griggs A."/>
            <person name="Gujja S."/>
            <person name="Hansen M."/>
            <person name="Howarth C."/>
            <person name="Imamovic A."/>
            <person name="Larimer J."/>
            <person name="McCowan C."/>
            <person name="Murphy C."/>
            <person name="Neiman D."/>
            <person name="Pearson M."/>
            <person name="Priest M."/>
            <person name="Roberts A."/>
            <person name="Saif S."/>
            <person name="Shea T."/>
            <person name="Sisk P."/>
            <person name="Sykes S."/>
            <person name="Wortman J."/>
            <person name="Nusbaum C."/>
            <person name="Birren B."/>
        </authorList>
    </citation>
    <scope>NUCLEOTIDE SEQUENCE [LARGE SCALE GENOMIC DNA]</scope>
    <source>
        <strain evidence="5 6">CIP 107287</strain>
    </source>
</reference>
<name>N9AN29_9GAMM</name>
<organism evidence="5 6">
    <name type="scientific">Acinetobacter schindleri CIP 107287</name>
    <dbReference type="NCBI Taxonomy" id="1217988"/>
    <lineage>
        <taxon>Bacteria</taxon>
        <taxon>Pseudomonadati</taxon>
        <taxon>Pseudomonadota</taxon>
        <taxon>Gammaproteobacteria</taxon>
        <taxon>Moraxellales</taxon>
        <taxon>Moraxellaceae</taxon>
        <taxon>Acinetobacter</taxon>
    </lineage>
</organism>
<evidence type="ECO:0000313" key="5">
    <source>
        <dbReference type="EMBL" id="ENV45433.1"/>
    </source>
</evidence>
<dbReference type="InterPro" id="IPR036388">
    <property type="entry name" value="WH-like_DNA-bd_sf"/>
</dbReference>
<dbReference type="PANTHER" id="PTHR42756:SF1">
    <property type="entry name" value="TRANSCRIPTIONAL REPRESSOR OF EMRAB OPERON"/>
    <property type="match status" value="1"/>
</dbReference>
<dbReference type="GO" id="GO:0003677">
    <property type="term" value="F:DNA binding"/>
    <property type="evidence" value="ECO:0007669"/>
    <property type="project" value="UniProtKB-KW"/>
</dbReference>
<dbReference type="Gene3D" id="1.10.10.10">
    <property type="entry name" value="Winged helix-like DNA-binding domain superfamily/Winged helix DNA-binding domain"/>
    <property type="match status" value="1"/>
</dbReference>
<keyword evidence="3" id="KW-0804">Transcription</keyword>
<accession>N9AN29</accession>
<dbReference type="AlphaFoldDB" id="N9AN29"/>
<evidence type="ECO:0000256" key="1">
    <source>
        <dbReference type="ARBA" id="ARBA00023015"/>
    </source>
</evidence>
<dbReference type="GeneID" id="58164178"/>
<keyword evidence="2" id="KW-0238">DNA-binding</keyword>
<dbReference type="InterPro" id="IPR000835">
    <property type="entry name" value="HTH_MarR-typ"/>
</dbReference>
<feature type="domain" description="HTH marR-type" evidence="4">
    <location>
        <begin position="1"/>
        <end position="150"/>
    </location>
</feature>
<evidence type="ECO:0000313" key="6">
    <source>
        <dbReference type="Proteomes" id="UP000018440"/>
    </source>
</evidence>
<dbReference type="SUPFAM" id="SSF46785">
    <property type="entry name" value="Winged helix' DNA-binding domain"/>
    <property type="match status" value="1"/>
</dbReference>
<dbReference type="Proteomes" id="UP000018440">
    <property type="component" value="Unassembled WGS sequence"/>
</dbReference>
<dbReference type="SMART" id="SM00347">
    <property type="entry name" value="HTH_MARR"/>
    <property type="match status" value="1"/>
</dbReference>
<keyword evidence="1" id="KW-0805">Transcription regulation</keyword>
<evidence type="ECO:0000256" key="2">
    <source>
        <dbReference type="ARBA" id="ARBA00023125"/>
    </source>
</evidence>
<dbReference type="GO" id="GO:0003700">
    <property type="term" value="F:DNA-binding transcription factor activity"/>
    <property type="evidence" value="ECO:0007669"/>
    <property type="project" value="InterPro"/>
</dbReference>
<dbReference type="PATRIC" id="fig|1217988.3.peg.403"/>
<protein>
    <recommendedName>
        <fullName evidence="4">HTH marR-type domain-containing protein</fullName>
    </recommendedName>
</protein>
<evidence type="ECO:0000259" key="4">
    <source>
        <dbReference type="PROSITE" id="PS50995"/>
    </source>
</evidence>
<dbReference type="PROSITE" id="PS50995">
    <property type="entry name" value="HTH_MARR_2"/>
    <property type="match status" value="1"/>
</dbReference>
<gene>
    <name evidence="5" type="ORF">F955_00425</name>
</gene>
<dbReference type="HOGENOM" id="CLU_083287_18_6_6"/>
<dbReference type="EMBL" id="APPQ01000019">
    <property type="protein sequence ID" value="ENV45433.1"/>
    <property type="molecule type" value="Genomic_DNA"/>
</dbReference>
<evidence type="ECO:0000256" key="3">
    <source>
        <dbReference type="ARBA" id="ARBA00023163"/>
    </source>
</evidence>